<keyword evidence="6 13" id="KW-0808">Transferase</keyword>
<evidence type="ECO:0000256" key="10">
    <source>
        <dbReference type="ARBA" id="ARBA00022840"/>
    </source>
</evidence>
<dbReference type="PIRSF" id="PIRSF004930">
    <property type="entry name" value="Tln_factor_SUA5"/>
    <property type="match status" value="1"/>
</dbReference>
<evidence type="ECO:0000256" key="3">
    <source>
        <dbReference type="ARBA" id="ARBA00012584"/>
    </source>
</evidence>
<evidence type="ECO:0000256" key="2">
    <source>
        <dbReference type="ARBA" id="ARBA00007663"/>
    </source>
</evidence>
<evidence type="ECO:0000259" key="14">
    <source>
        <dbReference type="PROSITE" id="PS51163"/>
    </source>
</evidence>
<proteinExistence type="inferred from homology"/>
<dbReference type="SUPFAM" id="SSF55821">
    <property type="entry name" value="YrdC/RibB"/>
    <property type="match status" value="1"/>
</dbReference>
<keyword evidence="5 13" id="KW-0963">Cytoplasm</keyword>
<accession>A0ABS2QB67</accession>
<keyword evidence="16" id="KW-1185">Reference proteome</keyword>
<dbReference type="InterPro" id="IPR006070">
    <property type="entry name" value="Sua5-like_dom"/>
</dbReference>
<evidence type="ECO:0000256" key="12">
    <source>
        <dbReference type="ARBA" id="ARBA00048366"/>
    </source>
</evidence>
<keyword evidence="7 13" id="KW-0819">tRNA processing</keyword>
<dbReference type="InterPro" id="IPR017945">
    <property type="entry name" value="DHBP_synth_RibB-like_a/b_dom"/>
</dbReference>
<dbReference type="EMBL" id="JAFBEV010000029">
    <property type="protein sequence ID" value="MBM7658978.1"/>
    <property type="molecule type" value="Genomic_DNA"/>
</dbReference>
<dbReference type="Gene3D" id="3.90.870.10">
    <property type="entry name" value="DHBP synthase"/>
    <property type="match status" value="1"/>
</dbReference>
<dbReference type="InterPro" id="IPR038385">
    <property type="entry name" value="Sua5/YwlC_C"/>
</dbReference>
<dbReference type="PANTHER" id="PTHR17490">
    <property type="entry name" value="SUA5"/>
    <property type="match status" value="1"/>
</dbReference>
<dbReference type="RefSeq" id="WP_205007522.1">
    <property type="nucleotide sequence ID" value="NZ_CBCRXA010000006.1"/>
</dbReference>
<evidence type="ECO:0000256" key="13">
    <source>
        <dbReference type="PIRNR" id="PIRNR004930"/>
    </source>
</evidence>
<dbReference type="Pfam" id="PF03481">
    <property type="entry name" value="Sua5_C"/>
    <property type="match status" value="1"/>
</dbReference>
<dbReference type="PROSITE" id="PS51163">
    <property type="entry name" value="YRDC"/>
    <property type="match status" value="1"/>
</dbReference>
<keyword evidence="10 13" id="KW-0067">ATP-binding</keyword>
<comment type="similarity">
    <text evidence="2 13">Belongs to the SUA5 family.</text>
</comment>
<protein>
    <recommendedName>
        <fullName evidence="4 13">Threonylcarbamoyl-AMP synthase</fullName>
        <shortName evidence="13">TC-AMP synthase</shortName>
        <ecNumber evidence="3 13">2.7.7.87</ecNumber>
    </recommendedName>
    <alternativeName>
        <fullName evidence="11 13">L-threonylcarbamoyladenylate synthase</fullName>
    </alternativeName>
</protein>
<dbReference type="NCBIfam" id="TIGR00057">
    <property type="entry name" value="L-threonylcarbamoyladenylate synthase"/>
    <property type="match status" value="1"/>
</dbReference>
<keyword evidence="8 13" id="KW-0548">Nucleotidyltransferase</keyword>
<evidence type="ECO:0000256" key="11">
    <source>
        <dbReference type="ARBA" id="ARBA00029774"/>
    </source>
</evidence>
<evidence type="ECO:0000256" key="1">
    <source>
        <dbReference type="ARBA" id="ARBA00004496"/>
    </source>
</evidence>
<comment type="function">
    <text evidence="13">Required for the formation of a threonylcarbamoyl group on adenosine at position 37 (t(6)A37) in tRNAs that read codons beginning with adenine.</text>
</comment>
<feature type="domain" description="YrdC-like" evidence="14">
    <location>
        <begin position="18"/>
        <end position="204"/>
    </location>
</feature>
<dbReference type="PANTHER" id="PTHR17490:SF16">
    <property type="entry name" value="THREONYLCARBAMOYL-AMP SYNTHASE"/>
    <property type="match status" value="1"/>
</dbReference>
<dbReference type="GO" id="GO:0061710">
    <property type="term" value="F:L-threonylcarbamoyladenylate synthase"/>
    <property type="evidence" value="ECO:0007669"/>
    <property type="project" value="UniProtKB-EC"/>
</dbReference>
<sequence length="346" mass="36681">METKLWTVNPQADHLEDDPQIKEAAACLARGEIVAFPTETVYGLGGDAKQRDSARKIYAAKGRPSDNPLIVHVASEEQVREICTDITPIAKTLMDKFWPGPLTLVLPSRGEVSDAVTAGLSTVAVRMPSHPVARALILASGVPVAAPSANTSGRPSPTTAAHVAHDLNGRIAGIVDGGPTGVGVESTVVDCTTTPITILRPGGISKEQLAEAVGAVIDDPGLVRPDQAPKAPGMKYKHYAPQATMYLVPGGKEQIQQLVTHEKNSARRVGVLTTEENRDAYPQADIVLICGKRSAPESVAHRLFAVLRDFDNAEVDVIYSETFPETGIGRAIMNRLAKAAGGRVID</sequence>
<dbReference type="InterPro" id="IPR005145">
    <property type="entry name" value="Sua5_C"/>
</dbReference>
<gene>
    <name evidence="15" type="ORF">JOC27_002454</name>
</gene>
<evidence type="ECO:0000256" key="6">
    <source>
        <dbReference type="ARBA" id="ARBA00022679"/>
    </source>
</evidence>
<dbReference type="InterPro" id="IPR050156">
    <property type="entry name" value="TC-AMP_synthase_SUA5"/>
</dbReference>
<organism evidence="15 16">
    <name type="scientific">Sporolactobacillus spathodeae</name>
    <dbReference type="NCBI Taxonomy" id="1465502"/>
    <lineage>
        <taxon>Bacteria</taxon>
        <taxon>Bacillati</taxon>
        <taxon>Bacillota</taxon>
        <taxon>Bacilli</taxon>
        <taxon>Bacillales</taxon>
        <taxon>Sporolactobacillaceae</taxon>
        <taxon>Sporolactobacillus</taxon>
    </lineage>
</organism>
<name>A0ABS2QB67_9BACL</name>
<dbReference type="Pfam" id="PF01300">
    <property type="entry name" value="Sua5_yciO_yrdC"/>
    <property type="match status" value="1"/>
</dbReference>
<evidence type="ECO:0000256" key="4">
    <source>
        <dbReference type="ARBA" id="ARBA00015492"/>
    </source>
</evidence>
<reference evidence="15 16" key="1">
    <citation type="submission" date="2021-01" db="EMBL/GenBank/DDBJ databases">
        <title>Genomic Encyclopedia of Type Strains, Phase IV (KMG-IV): sequencing the most valuable type-strain genomes for metagenomic binning, comparative biology and taxonomic classification.</title>
        <authorList>
            <person name="Goeker M."/>
        </authorList>
    </citation>
    <scope>NUCLEOTIDE SEQUENCE [LARGE SCALE GENOMIC DNA]</scope>
    <source>
        <strain evidence="15 16">DSM 100968</strain>
    </source>
</reference>
<evidence type="ECO:0000256" key="5">
    <source>
        <dbReference type="ARBA" id="ARBA00022490"/>
    </source>
</evidence>
<comment type="catalytic activity">
    <reaction evidence="12 13">
        <text>L-threonine + hydrogencarbonate + ATP = L-threonylcarbamoyladenylate + diphosphate + H2O</text>
        <dbReference type="Rhea" id="RHEA:36407"/>
        <dbReference type="ChEBI" id="CHEBI:15377"/>
        <dbReference type="ChEBI" id="CHEBI:17544"/>
        <dbReference type="ChEBI" id="CHEBI:30616"/>
        <dbReference type="ChEBI" id="CHEBI:33019"/>
        <dbReference type="ChEBI" id="CHEBI:57926"/>
        <dbReference type="ChEBI" id="CHEBI:73682"/>
        <dbReference type="EC" id="2.7.7.87"/>
    </reaction>
</comment>
<dbReference type="Proteomes" id="UP000823201">
    <property type="component" value="Unassembled WGS sequence"/>
</dbReference>
<evidence type="ECO:0000313" key="15">
    <source>
        <dbReference type="EMBL" id="MBM7658978.1"/>
    </source>
</evidence>
<dbReference type="InterPro" id="IPR010923">
    <property type="entry name" value="T(6)A37_SUA5"/>
</dbReference>
<evidence type="ECO:0000256" key="9">
    <source>
        <dbReference type="ARBA" id="ARBA00022741"/>
    </source>
</evidence>
<dbReference type="Gene3D" id="3.40.50.11030">
    <property type="entry name" value="Threonylcarbamoyl-AMP synthase, C-terminal domain"/>
    <property type="match status" value="1"/>
</dbReference>
<comment type="caution">
    <text evidence="15">The sequence shown here is derived from an EMBL/GenBank/DDBJ whole genome shotgun (WGS) entry which is preliminary data.</text>
</comment>
<keyword evidence="9 13" id="KW-0547">Nucleotide-binding</keyword>
<evidence type="ECO:0000313" key="16">
    <source>
        <dbReference type="Proteomes" id="UP000823201"/>
    </source>
</evidence>
<dbReference type="EC" id="2.7.7.87" evidence="3 13"/>
<evidence type="ECO:0000256" key="8">
    <source>
        <dbReference type="ARBA" id="ARBA00022695"/>
    </source>
</evidence>
<comment type="subcellular location">
    <subcellularLocation>
        <location evidence="1 13">Cytoplasm</location>
    </subcellularLocation>
</comment>
<evidence type="ECO:0000256" key="7">
    <source>
        <dbReference type="ARBA" id="ARBA00022694"/>
    </source>
</evidence>